<protein>
    <submittedName>
        <fullName evidence="1">Protein translocase subunit</fullName>
    </submittedName>
</protein>
<dbReference type="Proteomes" id="UP001219518">
    <property type="component" value="Unassembled WGS sequence"/>
</dbReference>
<name>A0AAE1H3K6_9NEOP</name>
<dbReference type="Pfam" id="PF06585">
    <property type="entry name" value="JHBP"/>
    <property type="match status" value="1"/>
</dbReference>
<reference evidence="1" key="1">
    <citation type="submission" date="2021-07" db="EMBL/GenBank/DDBJ databases">
        <authorList>
            <person name="Catto M.A."/>
            <person name="Jacobson A."/>
            <person name="Kennedy G."/>
            <person name="Labadie P."/>
            <person name="Hunt B.G."/>
            <person name="Srinivasan R."/>
        </authorList>
    </citation>
    <scope>NUCLEOTIDE SEQUENCE</scope>
    <source>
        <strain evidence="1">PL_HMW_Pooled</strain>
        <tissue evidence="1">Head</tissue>
    </source>
</reference>
<proteinExistence type="predicted"/>
<dbReference type="Gene3D" id="3.15.10.30">
    <property type="entry name" value="Haemolymph juvenile hormone binding protein"/>
    <property type="match status" value="1"/>
</dbReference>
<evidence type="ECO:0000313" key="2">
    <source>
        <dbReference type="Proteomes" id="UP001219518"/>
    </source>
</evidence>
<sequence>MLVKQRCCVYRAKIIATGANVQDVSHFSVTRISQLNDTNEVTVEVEIPVIKIDSEVEMHGKVSIPFAPAINDKGPVHLNFTDLKLAATVQILANADGTYNIGTVTIDSWSFASVKIQLDNLLGGGTFGKAANKLLNKIFPTIVENDRPKINRRLENVLKNLFNAYLDGIGGKTSADLSAKLVEISELFRSAMKAGRADINIPVMDPAVLETVSVKVDKWPI</sequence>
<reference evidence="1" key="2">
    <citation type="journal article" date="2023" name="BMC Genomics">
        <title>Pest status, molecular evolution, and epigenetic factors derived from the genome assembly of Frankliniella fusca, a thysanopteran phytovirus vector.</title>
        <authorList>
            <person name="Catto M.A."/>
            <person name="Labadie P.E."/>
            <person name="Jacobson A.L."/>
            <person name="Kennedy G.G."/>
            <person name="Srinivasan R."/>
            <person name="Hunt B.G."/>
        </authorList>
    </citation>
    <scope>NUCLEOTIDE SEQUENCE</scope>
    <source>
        <strain evidence="1">PL_HMW_Pooled</strain>
    </source>
</reference>
<comment type="caution">
    <text evidence="1">The sequence shown here is derived from an EMBL/GenBank/DDBJ whole genome shotgun (WGS) entry which is preliminary data.</text>
</comment>
<dbReference type="PANTHER" id="PTHR11008">
    <property type="entry name" value="PROTEIN TAKEOUT-LIKE PROTEIN"/>
    <property type="match status" value="1"/>
</dbReference>
<dbReference type="PANTHER" id="PTHR11008:SF9">
    <property type="entry name" value="PROTEIN TAKEOUT-LIKE PROTEIN"/>
    <property type="match status" value="1"/>
</dbReference>
<dbReference type="InterPro" id="IPR010562">
    <property type="entry name" value="Haemolymph_juvenile_hormone-bd"/>
</dbReference>
<gene>
    <name evidence="1" type="ORF">KUF71_023689</name>
</gene>
<accession>A0AAE1H3K6</accession>
<dbReference type="InterPro" id="IPR038606">
    <property type="entry name" value="To_sf"/>
</dbReference>
<keyword evidence="2" id="KW-1185">Reference proteome</keyword>
<feature type="non-terminal residue" evidence="1">
    <location>
        <position position="221"/>
    </location>
</feature>
<dbReference type="AlphaFoldDB" id="A0AAE1H3K6"/>
<evidence type="ECO:0000313" key="1">
    <source>
        <dbReference type="EMBL" id="KAK3914276.1"/>
    </source>
</evidence>
<organism evidence="1 2">
    <name type="scientific">Frankliniella fusca</name>
    <dbReference type="NCBI Taxonomy" id="407009"/>
    <lineage>
        <taxon>Eukaryota</taxon>
        <taxon>Metazoa</taxon>
        <taxon>Ecdysozoa</taxon>
        <taxon>Arthropoda</taxon>
        <taxon>Hexapoda</taxon>
        <taxon>Insecta</taxon>
        <taxon>Pterygota</taxon>
        <taxon>Neoptera</taxon>
        <taxon>Paraneoptera</taxon>
        <taxon>Thysanoptera</taxon>
        <taxon>Terebrantia</taxon>
        <taxon>Thripoidea</taxon>
        <taxon>Thripidae</taxon>
        <taxon>Frankliniella</taxon>
    </lineage>
</organism>
<dbReference type="EMBL" id="JAHWGI010000367">
    <property type="protein sequence ID" value="KAK3914276.1"/>
    <property type="molecule type" value="Genomic_DNA"/>
</dbReference>